<feature type="compositionally biased region" description="Low complexity" evidence="5">
    <location>
        <begin position="212"/>
        <end position="226"/>
    </location>
</feature>
<feature type="region of interest" description="Disordered" evidence="5">
    <location>
        <begin position="205"/>
        <end position="226"/>
    </location>
</feature>
<dbReference type="InterPro" id="IPR009057">
    <property type="entry name" value="Homeodomain-like_sf"/>
</dbReference>
<evidence type="ECO:0000259" key="6">
    <source>
        <dbReference type="PROSITE" id="PS50977"/>
    </source>
</evidence>
<dbReference type="GO" id="GO:0000976">
    <property type="term" value="F:transcription cis-regulatory region binding"/>
    <property type="evidence" value="ECO:0007669"/>
    <property type="project" value="TreeGrafter"/>
</dbReference>
<protein>
    <submittedName>
        <fullName evidence="7">AcrR family transcriptional regulator</fullName>
    </submittedName>
</protein>
<dbReference type="SUPFAM" id="SSF46689">
    <property type="entry name" value="Homeodomain-like"/>
    <property type="match status" value="1"/>
</dbReference>
<keyword evidence="2 4" id="KW-0238">DNA-binding</keyword>
<dbReference type="Pfam" id="PF00440">
    <property type="entry name" value="TetR_N"/>
    <property type="match status" value="1"/>
</dbReference>
<dbReference type="InterPro" id="IPR050109">
    <property type="entry name" value="HTH-type_TetR-like_transc_reg"/>
</dbReference>
<reference evidence="7" key="1">
    <citation type="submission" date="2022-06" db="EMBL/GenBank/DDBJ databases">
        <title>Sequencing the genomes of 1000 actinobacteria strains.</title>
        <authorList>
            <person name="Klenk H.-P."/>
        </authorList>
    </citation>
    <scope>NUCLEOTIDE SEQUENCE</scope>
    <source>
        <strain evidence="7">DSM 46694</strain>
    </source>
</reference>
<dbReference type="Pfam" id="PF16859">
    <property type="entry name" value="TetR_C_11"/>
    <property type="match status" value="1"/>
</dbReference>
<dbReference type="PANTHER" id="PTHR30055:SF148">
    <property type="entry name" value="TETR-FAMILY TRANSCRIPTIONAL REGULATOR"/>
    <property type="match status" value="1"/>
</dbReference>
<evidence type="ECO:0000256" key="1">
    <source>
        <dbReference type="ARBA" id="ARBA00023015"/>
    </source>
</evidence>
<gene>
    <name evidence="7" type="ORF">HD597_004645</name>
</gene>
<dbReference type="InterPro" id="IPR011075">
    <property type="entry name" value="TetR_C"/>
</dbReference>
<dbReference type="Proteomes" id="UP001139648">
    <property type="component" value="Unassembled WGS sequence"/>
</dbReference>
<comment type="caution">
    <text evidence="7">The sequence shown here is derived from an EMBL/GenBank/DDBJ whole genome shotgun (WGS) entry which is preliminary data.</text>
</comment>
<dbReference type="AlphaFoldDB" id="A0A9X2K312"/>
<evidence type="ECO:0000313" key="8">
    <source>
        <dbReference type="Proteomes" id="UP001139648"/>
    </source>
</evidence>
<organism evidence="7 8">
    <name type="scientific">Nonomuraea thailandensis</name>
    <dbReference type="NCBI Taxonomy" id="1188745"/>
    <lineage>
        <taxon>Bacteria</taxon>
        <taxon>Bacillati</taxon>
        <taxon>Actinomycetota</taxon>
        <taxon>Actinomycetes</taxon>
        <taxon>Streptosporangiales</taxon>
        <taxon>Streptosporangiaceae</taxon>
        <taxon>Nonomuraea</taxon>
    </lineage>
</organism>
<dbReference type="Gene3D" id="1.10.357.10">
    <property type="entry name" value="Tetracycline Repressor, domain 2"/>
    <property type="match status" value="1"/>
</dbReference>
<feature type="DNA-binding region" description="H-T-H motif" evidence="4">
    <location>
        <begin position="49"/>
        <end position="68"/>
    </location>
</feature>
<feature type="domain" description="HTH tetR-type" evidence="6">
    <location>
        <begin position="26"/>
        <end position="86"/>
    </location>
</feature>
<evidence type="ECO:0000256" key="2">
    <source>
        <dbReference type="ARBA" id="ARBA00023125"/>
    </source>
</evidence>
<dbReference type="PROSITE" id="PS50977">
    <property type="entry name" value="HTH_TETR_2"/>
    <property type="match status" value="1"/>
</dbReference>
<evidence type="ECO:0000313" key="7">
    <source>
        <dbReference type="EMBL" id="MCP2357625.1"/>
    </source>
</evidence>
<sequence>MAGAPADDVQHLRGDAATVRPGGRTARVREAVIDATIAELTEVGYAALRVDAVAERAGVNKTTVYRRWGNKAGLVSTALIERRGRLVPPADTGTLRGDLIELLKEIRLGLDVPWVAVLHREAGPRGAANADLYELLDRFWPARFKVSGVIFERAVERGELPADTDPGFLLEMISGPLYFHWLMLGHPLDDDFLERMADFMLHGARARPPESEAPSPRTSRSRPLST</sequence>
<dbReference type="EMBL" id="JAMZEB010000002">
    <property type="protein sequence ID" value="MCP2357625.1"/>
    <property type="molecule type" value="Genomic_DNA"/>
</dbReference>
<dbReference type="SUPFAM" id="SSF48498">
    <property type="entry name" value="Tetracyclin repressor-like, C-terminal domain"/>
    <property type="match status" value="1"/>
</dbReference>
<keyword evidence="8" id="KW-1185">Reference proteome</keyword>
<proteinExistence type="predicted"/>
<keyword evidence="1" id="KW-0805">Transcription regulation</keyword>
<dbReference type="PRINTS" id="PR00455">
    <property type="entry name" value="HTHTETR"/>
</dbReference>
<dbReference type="Gene3D" id="1.10.10.60">
    <property type="entry name" value="Homeodomain-like"/>
    <property type="match status" value="1"/>
</dbReference>
<evidence type="ECO:0000256" key="5">
    <source>
        <dbReference type="SAM" id="MobiDB-lite"/>
    </source>
</evidence>
<keyword evidence="3" id="KW-0804">Transcription</keyword>
<accession>A0A9X2K312</accession>
<dbReference type="InterPro" id="IPR001647">
    <property type="entry name" value="HTH_TetR"/>
</dbReference>
<name>A0A9X2K312_9ACTN</name>
<dbReference type="PANTHER" id="PTHR30055">
    <property type="entry name" value="HTH-TYPE TRANSCRIPTIONAL REGULATOR RUTR"/>
    <property type="match status" value="1"/>
</dbReference>
<evidence type="ECO:0000256" key="4">
    <source>
        <dbReference type="PROSITE-ProRule" id="PRU00335"/>
    </source>
</evidence>
<dbReference type="InterPro" id="IPR036271">
    <property type="entry name" value="Tet_transcr_reg_TetR-rel_C_sf"/>
</dbReference>
<dbReference type="GO" id="GO:0003700">
    <property type="term" value="F:DNA-binding transcription factor activity"/>
    <property type="evidence" value="ECO:0007669"/>
    <property type="project" value="TreeGrafter"/>
</dbReference>
<dbReference type="RefSeq" id="WP_253744737.1">
    <property type="nucleotide sequence ID" value="NZ_BAABKA010000026.1"/>
</dbReference>
<evidence type="ECO:0000256" key="3">
    <source>
        <dbReference type="ARBA" id="ARBA00023163"/>
    </source>
</evidence>